<gene>
    <name evidence="2" type="ORF">TNCT_677801</name>
</gene>
<evidence type="ECO:0000313" key="3">
    <source>
        <dbReference type="Proteomes" id="UP000887116"/>
    </source>
</evidence>
<keyword evidence="3" id="KW-1185">Reference proteome</keyword>
<comment type="caution">
    <text evidence="2">The sequence shown here is derived from an EMBL/GenBank/DDBJ whole genome shotgun (WGS) entry which is preliminary data.</text>
</comment>
<organism evidence="2 3">
    <name type="scientific">Trichonephila clavata</name>
    <name type="common">Joro spider</name>
    <name type="synonym">Nephila clavata</name>
    <dbReference type="NCBI Taxonomy" id="2740835"/>
    <lineage>
        <taxon>Eukaryota</taxon>
        <taxon>Metazoa</taxon>
        <taxon>Ecdysozoa</taxon>
        <taxon>Arthropoda</taxon>
        <taxon>Chelicerata</taxon>
        <taxon>Arachnida</taxon>
        <taxon>Araneae</taxon>
        <taxon>Araneomorphae</taxon>
        <taxon>Entelegynae</taxon>
        <taxon>Araneoidea</taxon>
        <taxon>Nephilidae</taxon>
        <taxon>Trichonephila</taxon>
    </lineage>
</organism>
<feature type="compositionally biased region" description="Basic and acidic residues" evidence="1">
    <location>
        <begin position="27"/>
        <end position="36"/>
    </location>
</feature>
<dbReference type="OrthoDB" id="10366382at2759"/>
<proteinExistence type="predicted"/>
<accession>A0A8X6L3R0</accession>
<evidence type="ECO:0000313" key="2">
    <source>
        <dbReference type="EMBL" id="GFQ92658.1"/>
    </source>
</evidence>
<dbReference type="AlphaFoldDB" id="A0A8X6L3R0"/>
<reference evidence="2" key="1">
    <citation type="submission" date="2020-07" db="EMBL/GenBank/DDBJ databases">
        <title>Multicomponent nature underlies the extraordinary mechanical properties of spider dragline silk.</title>
        <authorList>
            <person name="Kono N."/>
            <person name="Nakamura H."/>
            <person name="Mori M."/>
            <person name="Yoshida Y."/>
            <person name="Ohtoshi R."/>
            <person name="Malay A.D."/>
            <person name="Moran D.A.P."/>
            <person name="Tomita M."/>
            <person name="Numata K."/>
            <person name="Arakawa K."/>
        </authorList>
    </citation>
    <scope>NUCLEOTIDE SEQUENCE</scope>
</reference>
<protein>
    <submittedName>
        <fullName evidence="2">Uncharacterized protein</fullName>
    </submittedName>
</protein>
<dbReference type="Proteomes" id="UP000887116">
    <property type="component" value="Unassembled WGS sequence"/>
</dbReference>
<dbReference type="EMBL" id="BMAO01004135">
    <property type="protein sequence ID" value="GFQ92658.1"/>
    <property type="molecule type" value="Genomic_DNA"/>
</dbReference>
<name>A0A8X6L3R0_TRICU</name>
<feature type="region of interest" description="Disordered" evidence="1">
    <location>
        <begin position="1"/>
        <end position="36"/>
    </location>
</feature>
<evidence type="ECO:0000256" key="1">
    <source>
        <dbReference type="SAM" id="MobiDB-lite"/>
    </source>
</evidence>
<sequence length="79" mass="9413">MNDEEVPCCRGSSRKRESISLPFSTGKWDRSGERWEPRQMRDIPQRMGKQQIFNQLRLRFQTVDDKWPGRSPLPAFCTR</sequence>